<comment type="subcellular location">
    <subcellularLocation>
        <location evidence="1">Cell inner membrane</location>
        <topology evidence="1">Multi-pass membrane protein</topology>
    </subcellularLocation>
</comment>
<evidence type="ECO:0000313" key="4">
    <source>
        <dbReference type="EMBL" id="SIT72738.1"/>
    </source>
</evidence>
<gene>
    <name evidence="4" type="ORF">SAMN05216526_1722</name>
</gene>
<feature type="transmembrane region" description="Helical" evidence="2">
    <location>
        <begin position="140"/>
        <end position="163"/>
    </location>
</feature>
<comment type="pathway">
    <text evidence="1">Phospholipid metabolism; phosphatidylglycerol biosynthesis; phosphatidylglycerol from CDP-diacylglycerol: step 2/2.</text>
</comment>
<feature type="transmembrane region" description="Helical" evidence="2">
    <location>
        <begin position="46"/>
        <end position="72"/>
    </location>
</feature>
<keyword evidence="2" id="KW-1133">Transmembrane helix</keyword>
<dbReference type="SUPFAM" id="SSF101307">
    <property type="entry name" value="YutG-like"/>
    <property type="match status" value="1"/>
</dbReference>
<keyword evidence="1" id="KW-0997">Cell inner membrane</keyword>
<dbReference type="InterPro" id="IPR036681">
    <property type="entry name" value="PgpA-like_sf"/>
</dbReference>
<dbReference type="EMBL" id="FTPK01000003">
    <property type="protein sequence ID" value="SIT72738.1"/>
    <property type="molecule type" value="Genomic_DNA"/>
</dbReference>
<keyword evidence="1 2" id="KW-0812">Transmembrane</keyword>
<keyword evidence="1" id="KW-0442">Lipid degradation</keyword>
<dbReference type="PIRSF" id="PIRSF006162">
    <property type="entry name" value="PgpA"/>
    <property type="match status" value="1"/>
</dbReference>
<dbReference type="OrthoDB" id="9804091at2"/>
<name>A0A1R3W991_9GAMM</name>
<dbReference type="PANTHER" id="PTHR36305">
    <property type="entry name" value="PHOSPHATIDYLGLYCEROPHOSPHATASE A"/>
    <property type="match status" value="1"/>
</dbReference>
<keyword evidence="1" id="KW-1208">Phospholipid metabolism</keyword>
<keyword evidence="1" id="KW-0595">Phospholipid degradation</keyword>
<dbReference type="GO" id="GO:0008962">
    <property type="term" value="F:phosphatidylglycerophosphatase activity"/>
    <property type="evidence" value="ECO:0007669"/>
    <property type="project" value="UniProtKB-EC"/>
</dbReference>
<keyword evidence="5" id="KW-1185">Reference proteome</keyword>
<comment type="function">
    <text evidence="1">Lipid phosphatase which dephosphorylates phosphatidylglycerophosphate (PGP) to phosphatidylglycerol (PG).</text>
</comment>
<feature type="transmembrane region" description="Helical" evidence="2">
    <location>
        <begin position="93"/>
        <end position="120"/>
    </location>
</feature>
<dbReference type="Proteomes" id="UP000223759">
    <property type="component" value="Unassembled WGS sequence"/>
</dbReference>
<proteinExistence type="predicted"/>
<evidence type="ECO:0000256" key="1">
    <source>
        <dbReference type="PIRNR" id="PIRNR006162"/>
    </source>
</evidence>
<dbReference type="RefSeq" id="WP_076756120.1">
    <property type="nucleotide sequence ID" value="NZ_CP023018.1"/>
</dbReference>
<dbReference type="PANTHER" id="PTHR36305:SF1">
    <property type="entry name" value="PHOSPHATIDYLGLYCEROPHOSPHATASE A"/>
    <property type="match status" value="1"/>
</dbReference>
<dbReference type="GO" id="GO:0009395">
    <property type="term" value="P:phospholipid catabolic process"/>
    <property type="evidence" value="ECO:0007669"/>
    <property type="project" value="UniProtKB-KW"/>
</dbReference>
<sequence>MEKHQASTPPARLILRDPVHFLAFGFGSGLSPKAPGTAGTLAAVPLVYFALALPFWAYVLLTLVIIIAGVWICDNSSKRLGVHDHPGIVWDEIAGLFITLLAAPAGLIWLAVGFVLFRFFDILKPWPIGWLDRQVGGGLGIMLDDVLAGIYALICLQLLALLLI</sequence>
<dbReference type="GO" id="GO:0046872">
    <property type="term" value="F:metal ion binding"/>
    <property type="evidence" value="ECO:0007669"/>
    <property type="project" value="UniProtKB-KW"/>
</dbReference>
<dbReference type="EC" id="3.1.3.27" evidence="1"/>
<keyword evidence="1 2" id="KW-0472">Membrane</keyword>
<evidence type="ECO:0000313" key="5">
    <source>
        <dbReference type="Proteomes" id="UP000223759"/>
    </source>
</evidence>
<dbReference type="UniPathway" id="UPA00084">
    <property type="reaction ID" value="UER00504"/>
</dbReference>
<evidence type="ECO:0000259" key="3">
    <source>
        <dbReference type="Pfam" id="PF04608"/>
    </source>
</evidence>
<keyword evidence="1" id="KW-0460">Magnesium</keyword>
<reference evidence="4 5" key="1">
    <citation type="submission" date="2017-01" db="EMBL/GenBank/DDBJ databases">
        <authorList>
            <person name="Mah S.A."/>
            <person name="Swanson W.J."/>
            <person name="Moy G.W."/>
            <person name="Vacquier V.D."/>
        </authorList>
    </citation>
    <scope>NUCLEOTIDE SEQUENCE [LARGE SCALE GENOMIC DNA]</scope>
    <source>
        <strain evidence="4 5">M9</strain>
    </source>
</reference>
<dbReference type="Pfam" id="PF04608">
    <property type="entry name" value="PgpA"/>
    <property type="match status" value="1"/>
</dbReference>
<dbReference type="InterPro" id="IPR026037">
    <property type="entry name" value="PgpA"/>
</dbReference>
<dbReference type="GO" id="GO:0006655">
    <property type="term" value="P:phosphatidylglycerol biosynthetic process"/>
    <property type="evidence" value="ECO:0007669"/>
    <property type="project" value="UniProtKB-UniPathway"/>
</dbReference>
<dbReference type="STRING" id="233100.SAMN05216526_1722"/>
<feature type="domain" description="YutG/PgpA" evidence="3">
    <location>
        <begin position="22"/>
        <end position="159"/>
    </location>
</feature>
<keyword evidence="1" id="KW-0479">Metal-binding</keyword>
<dbReference type="CDD" id="cd06971">
    <property type="entry name" value="PgpA"/>
    <property type="match status" value="1"/>
</dbReference>
<evidence type="ECO:0000256" key="2">
    <source>
        <dbReference type="SAM" id="Phobius"/>
    </source>
</evidence>
<dbReference type="AlphaFoldDB" id="A0A1R3W991"/>
<accession>A0A1R3W991</accession>
<protein>
    <recommendedName>
        <fullName evidence="1">Phosphatidylglycerophosphatase A</fullName>
        <ecNumber evidence="1">3.1.3.27</ecNumber>
    </recommendedName>
    <alternativeName>
        <fullName evidence="1">Phosphatidylglycerolphosphate phosphatase A</fullName>
    </alternativeName>
</protein>
<organism evidence="4 5">
    <name type="scientific">Ectothiorhodosinus mongolicus</name>
    <dbReference type="NCBI Taxonomy" id="233100"/>
    <lineage>
        <taxon>Bacteria</taxon>
        <taxon>Pseudomonadati</taxon>
        <taxon>Pseudomonadota</taxon>
        <taxon>Gammaproteobacteria</taxon>
        <taxon>Chromatiales</taxon>
        <taxon>Ectothiorhodospiraceae</taxon>
        <taxon>Ectothiorhodosinus</taxon>
    </lineage>
</organism>
<comment type="cofactor">
    <cofactor evidence="1">
        <name>Mg(2+)</name>
        <dbReference type="ChEBI" id="CHEBI:18420"/>
    </cofactor>
</comment>
<dbReference type="GO" id="GO:0005886">
    <property type="term" value="C:plasma membrane"/>
    <property type="evidence" value="ECO:0007669"/>
    <property type="project" value="UniProtKB-SubCell"/>
</dbReference>
<keyword evidence="1" id="KW-0443">Lipid metabolism</keyword>
<keyword evidence="1" id="KW-1003">Cell membrane</keyword>
<keyword evidence="1" id="KW-0378">Hydrolase</keyword>
<dbReference type="InterPro" id="IPR007686">
    <property type="entry name" value="YutG/PgpA"/>
</dbReference>
<comment type="catalytic activity">
    <reaction evidence="1">
        <text>a 1,2-diacyl-sn-glycero-3-phospho-(1'-sn-glycero-3'-phosphate) + H2O = a 1,2-diacyl-sn-glycero-3-phospho-(1'-sn-glycerol) + phosphate</text>
        <dbReference type="Rhea" id="RHEA:33751"/>
        <dbReference type="ChEBI" id="CHEBI:15377"/>
        <dbReference type="ChEBI" id="CHEBI:43474"/>
        <dbReference type="ChEBI" id="CHEBI:60110"/>
        <dbReference type="ChEBI" id="CHEBI:64716"/>
        <dbReference type="EC" id="3.1.3.27"/>
    </reaction>
</comment>